<accession>A0ABT9GZT1</accession>
<dbReference type="SUPFAM" id="SSF52467">
    <property type="entry name" value="DHS-like NAD/FAD-binding domain"/>
    <property type="match status" value="1"/>
</dbReference>
<dbReference type="RefSeq" id="WP_305893811.1">
    <property type="nucleotide sequence ID" value="NZ_JAUZVZ010000012.1"/>
</dbReference>
<keyword evidence="2" id="KW-1185">Reference proteome</keyword>
<protein>
    <recommendedName>
        <fullName evidence="3">Deacetylase sirtuin-type domain-containing protein</fullName>
    </recommendedName>
</protein>
<reference evidence="1 2" key="1">
    <citation type="submission" date="2023-08" db="EMBL/GenBank/DDBJ databases">
        <authorList>
            <person name="Joshi A."/>
            <person name="Thite S."/>
        </authorList>
    </citation>
    <scope>NUCLEOTIDE SEQUENCE [LARGE SCALE GENOMIC DNA]</scope>
    <source>
        <strain evidence="1 2">AC40</strain>
    </source>
</reference>
<gene>
    <name evidence="1" type="ORF">Q3O60_10145</name>
</gene>
<evidence type="ECO:0008006" key="3">
    <source>
        <dbReference type="Google" id="ProtNLM"/>
    </source>
</evidence>
<evidence type="ECO:0000313" key="2">
    <source>
        <dbReference type="Proteomes" id="UP001231616"/>
    </source>
</evidence>
<evidence type="ECO:0000313" key="1">
    <source>
        <dbReference type="EMBL" id="MDP4536548.1"/>
    </source>
</evidence>
<sequence>MATGLDELFYRIEALEGSLGDGFEAKYSRLVGLERYPDEVEQINTAVRGYFARLELPDHVTPYDQMILGLREKDAIFTFNWDPFLLQALRRCSGVAKPPSVHFLHGCVAVALCGECKVRSNAGLPCPRCGKAMEPSQLLFPVTDKDYDSDPVILGEWNALRNALDDAYFVTIFGYSAPVTDVAARKILIDTFSSNKFREMAEVEIIDIRERAVIEETWSDFYFSHHYGIFDSFEHSQIHRHFRRSCDAFAMASLQCHPVPENTPAGITEIGKLQEYARPLFREEQADVKFWDGHVNPFGG</sequence>
<name>A0ABT9GZT1_9GAMM</name>
<comment type="caution">
    <text evidence="1">The sequence shown here is derived from an EMBL/GenBank/DDBJ whole genome shotgun (WGS) entry which is preliminary data.</text>
</comment>
<dbReference type="Proteomes" id="UP001231616">
    <property type="component" value="Unassembled WGS sequence"/>
</dbReference>
<organism evidence="1 2">
    <name type="scientific">Alkalimonas collagenimarina</name>
    <dbReference type="NCBI Taxonomy" id="400390"/>
    <lineage>
        <taxon>Bacteria</taxon>
        <taxon>Pseudomonadati</taxon>
        <taxon>Pseudomonadota</taxon>
        <taxon>Gammaproteobacteria</taxon>
        <taxon>Alkalimonas</taxon>
    </lineage>
</organism>
<dbReference type="EMBL" id="JAUZVZ010000012">
    <property type="protein sequence ID" value="MDP4536548.1"/>
    <property type="molecule type" value="Genomic_DNA"/>
</dbReference>
<dbReference type="InterPro" id="IPR029035">
    <property type="entry name" value="DHS-like_NAD/FAD-binding_dom"/>
</dbReference>
<proteinExistence type="predicted"/>